<comment type="similarity">
    <text evidence="4">In the N-terminal section; belongs to the N-acetylglucosamine-1-phosphate uridyltransferase family.</text>
</comment>
<keyword evidence="7" id="KW-0548">Nucleotidyltransferase</keyword>
<accession>A0ABR9R5R3</accession>
<comment type="caution">
    <text evidence="18">The sequence shown here is derived from an EMBL/GenBank/DDBJ whole genome shotgun (WGS) entry which is preliminary data.</text>
</comment>
<evidence type="ECO:0000256" key="12">
    <source>
        <dbReference type="ARBA" id="ARBA00023315"/>
    </source>
</evidence>
<comment type="cofactor">
    <cofactor evidence="1">
        <name>Mg(2+)</name>
        <dbReference type="ChEBI" id="CHEBI:18420"/>
    </cofactor>
</comment>
<comment type="catalytic activity">
    <reaction evidence="15">
        <text>N-acetyl-alpha-D-glucosamine 1-phosphate + UTP + H(+) = UDP-N-acetyl-alpha-D-glucosamine + diphosphate</text>
        <dbReference type="Rhea" id="RHEA:13509"/>
        <dbReference type="ChEBI" id="CHEBI:15378"/>
        <dbReference type="ChEBI" id="CHEBI:33019"/>
        <dbReference type="ChEBI" id="CHEBI:46398"/>
        <dbReference type="ChEBI" id="CHEBI:57705"/>
        <dbReference type="ChEBI" id="CHEBI:57776"/>
        <dbReference type="EC" id="2.7.7.23"/>
    </reaction>
</comment>
<dbReference type="CDD" id="cd03353">
    <property type="entry name" value="LbH_GlmU_C"/>
    <property type="match status" value="1"/>
</dbReference>
<comment type="catalytic activity">
    <reaction evidence="14">
        <text>alpha-D-glucosamine 1-phosphate + acetyl-CoA = N-acetyl-alpha-D-glucosamine 1-phosphate + CoA + H(+)</text>
        <dbReference type="Rhea" id="RHEA:13725"/>
        <dbReference type="ChEBI" id="CHEBI:15378"/>
        <dbReference type="ChEBI" id="CHEBI:57287"/>
        <dbReference type="ChEBI" id="CHEBI:57288"/>
        <dbReference type="ChEBI" id="CHEBI:57776"/>
        <dbReference type="ChEBI" id="CHEBI:58516"/>
        <dbReference type="EC" id="2.3.1.157"/>
    </reaction>
</comment>
<gene>
    <name evidence="18" type="ORF">INF35_10660</name>
</gene>
<keyword evidence="11" id="KW-0573">Peptidoglycan synthesis</keyword>
<comment type="similarity">
    <text evidence="3">In the C-terminal section; belongs to the transferase hexapeptide repeat family.</text>
</comment>
<keyword evidence="6" id="KW-0808">Transferase</keyword>
<dbReference type="InterPro" id="IPR001451">
    <property type="entry name" value="Hexapep"/>
</dbReference>
<evidence type="ECO:0000256" key="6">
    <source>
        <dbReference type="ARBA" id="ARBA00022679"/>
    </source>
</evidence>
<dbReference type="EMBL" id="JADCKC010000003">
    <property type="protein sequence ID" value="MBE5038247.1"/>
    <property type="molecule type" value="Genomic_DNA"/>
</dbReference>
<feature type="domain" description="Mannose-1-phosphate guanyltransferase C-terminal" evidence="17">
    <location>
        <begin position="34"/>
        <end position="123"/>
    </location>
</feature>
<evidence type="ECO:0000256" key="13">
    <source>
        <dbReference type="ARBA" id="ARBA00023316"/>
    </source>
</evidence>
<evidence type="ECO:0000256" key="4">
    <source>
        <dbReference type="ARBA" id="ARBA00007947"/>
    </source>
</evidence>
<evidence type="ECO:0000256" key="14">
    <source>
        <dbReference type="ARBA" id="ARBA00048247"/>
    </source>
</evidence>
<evidence type="ECO:0000256" key="7">
    <source>
        <dbReference type="ARBA" id="ARBA00022695"/>
    </source>
</evidence>
<dbReference type="InterPro" id="IPR038009">
    <property type="entry name" value="GlmU_C_LbH"/>
</dbReference>
<dbReference type="Proteomes" id="UP000768567">
    <property type="component" value="Unassembled WGS sequence"/>
</dbReference>
<keyword evidence="9" id="KW-0460">Magnesium</keyword>
<organism evidence="18 19">
    <name type="scientific">Gemmiger gallinarum</name>
    <dbReference type="NCBI Taxonomy" id="2779354"/>
    <lineage>
        <taxon>Bacteria</taxon>
        <taxon>Bacillati</taxon>
        <taxon>Bacillota</taxon>
        <taxon>Clostridia</taxon>
        <taxon>Eubacteriales</taxon>
        <taxon>Gemmiger</taxon>
    </lineage>
</organism>
<protein>
    <submittedName>
        <fullName evidence="18">UDP-N-acetylglucosamine diphosphorylase</fullName>
    </submittedName>
</protein>
<dbReference type="PANTHER" id="PTHR43584:SF3">
    <property type="entry name" value="BIFUNCTIONAL PROTEIN GLMU"/>
    <property type="match status" value="1"/>
</dbReference>
<evidence type="ECO:0000256" key="10">
    <source>
        <dbReference type="ARBA" id="ARBA00022960"/>
    </source>
</evidence>
<evidence type="ECO:0000256" key="11">
    <source>
        <dbReference type="ARBA" id="ARBA00022984"/>
    </source>
</evidence>
<comment type="subcellular location">
    <subcellularLocation>
        <location evidence="2">Cytoplasm</location>
    </subcellularLocation>
</comment>
<keyword evidence="10" id="KW-0133">Cell shape</keyword>
<dbReference type="Gene3D" id="2.160.10.10">
    <property type="entry name" value="Hexapeptide repeat proteins"/>
    <property type="match status" value="1"/>
</dbReference>
<evidence type="ECO:0000256" key="16">
    <source>
        <dbReference type="ARBA" id="ARBA00049628"/>
    </source>
</evidence>
<evidence type="ECO:0000256" key="2">
    <source>
        <dbReference type="ARBA" id="ARBA00004496"/>
    </source>
</evidence>
<evidence type="ECO:0000256" key="15">
    <source>
        <dbReference type="ARBA" id="ARBA00048493"/>
    </source>
</evidence>
<evidence type="ECO:0000313" key="19">
    <source>
        <dbReference type="Proteomes" id="UP000768567"/>
    </source>
</evidence>
<keyword evidence="12" id="KW-0012">Acyltransferase</keyword>
<evidence type="ECO:0000256" key="3">
    <source>
        <dbReference type="ARBA" id="ARBA00007707"/>
    </source>
</evidence>
<name>A0ABR9R5R3_9FIRM</name>
<evidence type="ECO:0000256" key="5">
    <source>
        <dbReference type="ARBA" id="ARBA00022490"/>
    </source>
</evidence>
<dbReference type="Pfam" id="PF25087">
    <property type="entry name" value="GMPPB_C"/>
    <property type="match status" value="1"/>
</dbReference>
<evidence type="ECO:0000256" key="9">
    <source>
        <dbReference type="ARBA" id="ARBA00022842"/>
    </source>
</evidence>
<dbReference type="RefSeq" id="WP_193502277.1">
    <property type="nucleotide sequence ID" value="NZ_JADCKC010000003.1"/>
</dbReference>
<dbReference type="PANTHER" id="PTHR43584">
    <property type="entry name" value="NUCLEOTIDYL TRANSFERASE"/>
    <property type="match status" value="1"/>
</dbReference>
<comment type="function">
    <text evidence="16">Catalyzes the last two sequential reactions in the de novo biosynthetic pathway for UDP-N-acetylglucosamine (UDP-GlcNAc). The C-terminal domain catalyzes the transfer of acetyl group from acetyl coenzyme A to glucosamine-1-phosphate (GlcN-1-P) to produce N-acetylglucosamine-1-phosphate (GlcNAc-1-P), which is converted into UDP-GlcNAc by the transfer of uridine 5-monophosphate (from uridine 5-triphosphate), a reaction catalyzed by the N-terminal domain.</text>
</comment>
<dbReference type="SUPFAM" id="SSF51161">
    <property type="entry name" value="Trimeric LpxA-like enzymes"/>
    <property type="match status" value="1"/>
</dbReference>
<evidence type="ECO:0000313" key="18">
    <source>
        <dbReference type="EMBL" id="MBE5038247.1"/>
    </source>
</evidence>
<keyword evidence="13" id="KW-0961">Cell wall biogenesis/degradation</keyword>
<keyword evidence="5" id="KW-0963">Cytoplasm</keyword>
<evidence type="ECO:0000256" key="1">
    <source>
        <dbReference type="ARBA" id="ARBA00001946"/>
    </source>
</evidence>
<dbReference type="InterPro" id="IPR011004">
    <property type="entry name" value="Trimer_LpxA-like_sf"/>
</dbReference>
<reference evidence="18 19" key="1">
    <citation type="submission" date="2020-10" db="EMBL/GenBank/DDBJ databases">
        <title>ChiBAC.</title>
        <authorList>
            <person name="Zenner C."/>
            <person name="Hitch T.C.A."/>
            <person name="Clavel T."/>
        </authorList>
    </citation>
    <scope>NUCLEOTIDE SEQUENCE [LARGE SCALE GENOMIC DNA]</scope>
    <source>
        <strain evidence="18 19">DSM 109015</strain>
    </source>
</reference>
<keyword evidence="8" id="KW-0479">Metal-binding</keyword>
<dbReference type="InterPro" id="IPR056729">
    <property type="entry name" value="GMPPB_C"/>
</dbReference>
<dbReference type="InterPro" id="IPR050065">
    <property type="entry name" value="GlmU-like"/>
</dbReference>
<evidence type="ECO:0000259" key="17">
    <source>
        <dbReference type="Pfam" id="PF25087"/>
    </source>
</evidence>
<proteinExistence type="inferred from homology"/>
<keyword evidence="19" id="KW-1185">Reference proteome</keyword>
<sequence>MENMTARQRFEAAQRQYAETFEKHLDNGVEFVSRDVYIDPEVEIAPGAVILPGCILRGKTRIAAGCVIGPNTLLENTTVGEGSTVNASQCYDSCLGKNNRIGPFTHVRPGTVTQEGVHLGAYVETKNVNFAEGNTVSHLTYIGDADVGKYCNFGCGTVTCNYDGEGKFRTTIGDYAFIGCNTNLVAPVKVGDHAYTAAGSTIGHDVPAGALGIERGKQAAIEGWGEKKLQKYIAKKQKLEAEKKG</sequence>
<dbReference type="Pfam" id="PF00132">
    <property type="entry name" value="Hexapep"/>
    <property type="match status" value="1"/>
</dbReference>
<evidence type="ECO:0000256" key="8">
    <source>
        <dbReference type="ARBA" id="ARBA00022723"/>
    </source>
</evidence>